<dbReference type="OMA" id="DLYDWIG"/>
<dbReference type="HOGENOM" id="CLU_117653_0_0_1"/>
<dbReference type="SUPFAM" id="SSF103481">
    <property type="entry name" value="Multidrug resistance efflux transporter EmrE"/>
    <property type="match status" value="1"/>
</dbReference>
<keyword evidence="7" id="KW-1185">Reference proteome</keyword>
<evidence type="ECO:0000256" key="4">
    <source>
        <dbReference type="ARBA" id="ARBA00023136"/>
    </source>
</evidence>
<dbReference type="PANTHER" id="PTHR36116">
    <property type="entry name" value="UPF0060 MEMBRANE PROTEIN YNFA"/>
    <property type="match status" value="1"/>
</dbReference>
<dbReference type="eggNOG" id="ENOG502S4DA">
    <property type="taxonomic scope" value="Eukaryota"/>
</dbReference>
<dbReference type="Gramene" id="ABO96629">
    <property type="protein sequence ID" value="ABO96629"/>
    <property type="gene ID" value="OSTLU_41111"/>
</dbReference>
<evidence type="ECO:0000313" key="6">
    <source>
        <dbReference type="EMBL" id="ABO96629.1"/>
    </source>
</evidence>
<dbReference type="InterPro" id="IPR003844">
    <property type="entry name" value="UPF0060"/>
</dbReference>
<feature type="transmembrane region" description="Helical" evidence="5">
    <location>
        <begin position="40"/>
        <end position="58"/>
    </location>
</feature>
<organism evidence="6 7">
    <name type="scientific">Ostreococcus lucimarinus (strain CCE9901)</name>
    <dbReference type="NCBI Taxonomy" id="436017"/>
    <lineage>
        <taxon>Eukaryota</taxon>
        <taxon>Viridiplantae</taxon>
        <taxon>Chlorophyta</taxon>
        <taxon>Mamiellophyceae</taxon>
        <taxon>Mamiellales</taxon>
        <taxon>Bathycoccaceae</taxon>
        <taxon>Ostreococcus</taxon>
    </lineage>
</organism>
<dbReference type="Pfam" id="PF02694">
    <property type="entry name" value="UPF0060"/>
    <property type="match status" value="1"/>
</dbReference>
<evidence type="ECO:0000313" key="7">
    <source>
        <dbReference type="Proteomes" id="UP000001568"/>
    </source>
</evidence>
<keyword evidence="1" id="KW-1003">Cell membrane</keyword>
<proteinExistence type="predicted"/>
<dbReference type="PANTHER" id="PTHR36116:SF1">
    <property type="entry name" value="UPF0060 MEMBRANE PROTEIN YNFA"/>
    <property type="match status" value="1"/>
</dbReference>
<keyword evidence="2 5" id="KW-0812">Transmembrane</keyword>
<feature type="transmembrane region" description="Helical" evidence="5">
    <location>
        <begin position="96"/>
        <end position="113"/>
    </location>
</feature>
<sequence length="115" mass="12295">MKWTASKVFQCVTLFLLASALEIGGCYGFWRAVRLEKNKLWAAFGAASLVAYGGVFLLMPMDAFARIMAAYGGVFIVSSYAFGAAVEGFKLDAGDYVGASIALAGVGVCLFWPRE</sequence>
<gene>
    <name evidence="6" type="ORF">OSTLU_41111</name>
</gene>
<name>A4RZH6_OSTLU</name>
<evidence type="ECO:0000256" key="5">
    <source>
        <dbReference type="SAM" id="Phobius"/>
    </source>
</evidence>
<protein>
    <submittedName>
        <fullName evidence="6">Uncharacterized protein</fullName>
    </submittedName>
</protein>
<evidence type="ECO:0000256" key="1">
    <source>
        <dbReference type="ARBA" id="ARBA00022475"/>
    </source>
</evidence>
<dbReference type="GeneID" id="5002609"/>
<dbReference type="OrthoDB" id="65622at2759"/>
<dbReference type="GO" id="GO:0005886">
    <property type="term" value="C:plasma membrane"/>
    <property type="evidence" value="ECO:0007669"/>
    <property type="project" value="TreeGrafter"/>
</dbReference>
<reference evidence="6 7" key="1">
    <citation type="journal article" date="2007" name="Proc. Natl. Acad. Sci. U.S.A.">
        <title>The tiny eukaryote Ostreococcus provides genomic insights into the paradox of plankton speciation.</title>
        <authorList>
            <person name="Palenik B."/>
            <person name="Grimwood J."/>
            <person name="Aerts A."/>
            <person name="Rouze P."/>
            <person name="Salamov A."/>
            <person name="Putnam N."/>
            <person name="Dupont C."/>
            <person name="Jorgensen R."/>
            <person name="Derelle E."/>
            <person name="Rombauts S."/>
            <person name="Zhou K."/>
            <person name="Otillar R."/>
            <person name="Merchant S.S."/>
            <person name="Podell S."/>
            <person name="Gaasterland T."/>
            <person name="Napoli C."/>
            <person name="Gendler K."/>
            <person name="Manuell A."/>
            <person name="Tai V."/>
            <person name="Vallon O."/>
            <person name="Piganeau G."/>
            <person name="Jancek S."/>
            <person name="Heijde M."/>
            <person name="Jabbari K."/>
            <person name="Bowler C."/>
            <person name="Lohr M."/>
            <person name="Robbens S."/>
            <person name="Werner G."/>
            <person name="Dubchak I."/>
            <person name="Pazour G.J."/>
            <person name="Ren Q."/>
            <person name="Paulsen I."/>
            <person name="Delwiche C."/>
            <person name="Schmutz J."/>
            <person name="Rokhsar D."/>
            <person name="Van de Peer Y."/>
            <person name="Moreau H."/>
            <person name="Grigoriev I.V."/>
        </authorList>
    </citation>
    <scope>NUCLEOTIDE SEQUENCE [LARGE SCALE GENOMIC DNA]</scope>
    <source>
        <strain evidence="6 7">CCE9901</strain>
    </source>
</reference>
<keyword evidence="4 5" id="KW-0472">Membrane</keyword>
<evidence type="ECO:0000256" key="2">
    <source>
        <dbReference type="ARBA" id="ARBA00022692"/>
    </source>
</evidence>
<feature type="transmembrane region" description="Helical" evidence="5">
    <location>
        <begin position="65"/>
        <end position="84"/>
    </location>
</feature>
<dbReference type="KEGG" id="olu:OSTLU_41111"/>
<dbReference type="AlphaFoldDB" id="A4RZH6"/>
<evidence type="ECO:0000256" key="3">
    <source>
        <dbReference type="ARBA" id="ARBA00022989"/>
    </source>
</evidence>
<dbReference type="InterPro" id="IPR037185">
    <property type="entry name" value="EmrE-like"/>
</dbReference>
<dbReference type="EMBL" id="CP000586">
    <property type="protein sequence ID" value="ABO96629.1"/>
    <property type="molecule type" value="Genomic_DNA"/>
</dbReference>
<dbReference type="RefSeq" id="XP_001418336.1">
    <property type="nucleotide sequence ID" value="XM_001418299.1"/>
</dbReference>
<accession>A4RZH6</accession>
<dbReference type="Proteomes" id="UP000001568">
    <property type="component" value="Chromosome 6"/>
</dbReference>
<keyword evidence="3 5" id="KW-1133">Transmembrane helix</keyword>